<dbReference type="Pfam" id="PF00082">
    <property type="entry name" value="Peptidase_S8"/>
    <property type="match status" value="1"/>
</dbReference>
<dbReference type="PROSITE" id="PS51257">
    <property type="entry name" value="PROKAR_LIPOPROTEIN"/>
    <property type="match status" value="1"/>
</dbReference>
<evidence type="ECO:0000259" key="7">
    <source>
        <dbReference type="Pfam" id="PF00082"/>
    </source>
</evidence>
<dbReference type="PANTHER" id="PTHR43806:SF11">
    <property type="entry name" value="CEREVISIN-RELATED"/>
    <property type="match status" value="1"/>
</dbReference>
<keyword evidence="9" id="KW-1185">Reference proteome</keyword>
<dbReference type="PANTHER" id="PTHR43806">
    <property type="entry name" value="PEPTIDASE S8"/>
    <property type="match status" value="1"/>
</dbReference>
<evidence type="ECO:0000313" key="9">
    <source>
        <dbReference type="Proteomes" id="UP001303701"/>
    </source>
</evidence>
<organism evidence="8 9">
    <name type="scientific">Aeribacillus composti</name>
    <dbReference type="NCBI Taxonomy" id="1868734"/>
    <lineage>
        <taxon>Bacteria</taxon>
        <taxon>Bacillati</taxon>
        <taxon>Bacillota</taxon>
        <taxon>Bacilli</taxon>
        <taxon>Bacillales</taxon>
        <taxon>Bacillaceae</taxon>
        <taxon>Aeribacillus</taxon>
    </lineage>
</organism>
<feature type="chain" id="PRO_5046134375" evidence="6">
    <location>
        <begin position="23"/>
        <end position="325"/>
    </location>
</feature>
<evidence type="ECO:0000256" key="1">
    <source>
        <dbReference type="ARBA" id="ARBA00011073"/>
    </source>
</evidence>
<sequence length="325" mass="35161">MAKKKCFLIFLLAFLLTGCVLNSNSSKEEVHNNSTEVLSLPNSTGNPSQHNEKSCNWGYELIMNGHSPAEKDQKKVSIAILDSGINQTHIELQGKIIDSFNTVESENHEDFLNHGTAVAAIIAGENKEKGICGIFPTALIYDVRILDKNGNGNVDNLVEGLEWAIEQDVDIINISVGTSESNPKLEKAVNEANKKGIIIIASSGNKYGLSADYPAKYDSVISVGSIGEDLKKSVFGASGKVDFVAPGEDIKSIDNNGEYVLYSGTSFSTAFVTGVVANLLSQNSYPDNKTKFTQVYSDLKSMSVLPSQTENVSKFYGNGIVKFKK</sequence>
<proteinExistence type="inferred from homology"/>
<evidence type="ECO:0000256" key="4">
    <source>
        <dbReference type="ARBA" id="ARBA00022825"/>
    </source>
</evidence>
<reference evidence="8 9" key="1">
    <citation type="submission" date="2023-09" db="EMBL/GenBank/DDBJ databases">
        <title>Different Types of Thermotolerant Ring-Cleaving Dioxygenases derived from Aeribacillus composti HB-1 applied for multiple aromatic hydrocarbons removal.</title>
        <authorList>
            <person name="Cao L."/>
            <person name="Li M."/>
            <person name="Ma T."/>
        </authorList>
    </citation>
    <scope>NUCLEOTIDE SEQUENCE [LARGE SCALE GENOMIC DNA]</scope>
    <source>
        <strain evidence="8 9">HB-1</strain>
    </source>
</reference>
<evidence type="ECO:0000256" key="5">
    <source>
        <dbReference type="PROSITE-ProRule" id="PRU01240"/>
    </source>
</evidence>
<feature type="domain" description="Peptidase S8/S53" evidence="7">
    <location>
        <begin position="74"/>
        <end position="319"/>
    </location>
</feature>
<feature type="active site" description="Charge relay system" evidence="5">
    <location>
        <position position="114"/>
    </location>
</feature>
<dbReference type="Gene3D" id="3.40.50.200">
    <property type="entry name" value="Peptidase S8/S53 domain"/>
    <property type="match status" value="1"/>
</dbReference>
<dbReference type="InterPro" id="IPR000209">
    <property type="entry name" value="Peptidase_S8/S53_dom"/>
</dbReference>
<dbReference type="PRINTS" id="PR00723">
    <property type="entry name" value="SUBTILISIN"/>
</dbReference>
<dbReference type="InterPro" id="IPR050131">
    <property type="entry name" value="Peptidase_S8_subtilisin-like"/>
</dbReference>
<evidence type="ECO:0000256" key="6">
    <source>
        <dbReference type="SAM" id="SignalP"/>
    </source>
</evidence>
<feature type="signal peptide" evidence="6">
    <location>
        <begin position="1"/>
        <end position="22"/>
    </location>
</feature>
<gene>
    <name evidence="8" type="ORF">RI196_07180</name>
</gene>
<evidence type="ECO:0000256" key="3">
    <source>
        <dbReference type="ARBA" id="ARBA00022801"/>
    </source>
</evidence>
<feature type="active site" description="Charge relay system" evidence="5">
    <location>
        <position position="266"/>
    </location>
</feature>
<accession>A0ABY9WMA3</accession>
<keyword evidence="6" id="KW-0732">Signal</keyword>
<keyword evidence="4 5" id="KW-0720">Serine protease</keyword>
<dbReference type="SUPFAM" id="SSF52743">
    <property type="entry name" value="Subtilisin-like"/>
    <property type="match status" value="1"/>
</dbReference>
<dbReference type="Proteomes" id="UP001303701">
    <property type="component" value="Chromosome"/>
</dbReference>
<dbReference type="EMBL" id="CP134501">
    <property type="protein sequence ID" value="WNF34426.1"/>
    <property type="molecule type" value="Genomic_DNA"/>
</dbReference>
<dbReference type="InterPro" id="IPR023827">
    <property type="entry name" value="Peptidase_S8_Asp-AS"/>
</dbReference>
<dbReference type="PROSITE" id="PS51892">
    <property type="entry name" value="SUBTILASE"/>
    <property type="match status" value="1"/>
</dbReference>
<protein>
    <submittedName>
        <fullName evidence="8">S8 family serine peptidase</fullName>
    </submittedName>
</protein>
<keyword evidence="3 5" id="KW-0378">Hydrolase</keyword>
<evidence type="ECO:0000256" key="2">
    <source>
        <dbReference type="ARBA" id="ARBA00022670"/>
    </source>
</evidence>
<dbReference type="PROSITE" id="PS00136">
    <property type="entry name" value="SUBTILASE_ASP"/>
    <property type="match status" value="1"/>
</dbReference>
<comment type="similarity">
    <text evidence="1 5">Belongs to the peptidase S8 family.</text>
</comment>
<dbReference type="InterPro" id="IPR036852">
    <property type="entry name" value="Peptidase_S8/S53_dom_sf"/>
</dbReference>
<name>A0ABY9WMA3_9BACI</name>
<dbReference type="InterPro" id="IPR015500">
    <property type="entry name" value="Peptidase_S8_subtilisin-rel"/>
</dbReference>
<dbReference type="GeneID" id="301125742"/>
<evidence type="ECO:0000313" key="8">
    <source>
        <dbReference type="EMBL" id="WNF34426.1"/>
    </source>
</evidence>
<dbReference type="RefSeq" id="WP_311067158.1">
    <property type="nucleotide sequence ID" value="NZ_CP134501.1"/>
</dbReference>
<keyword evidence="2 5" id="KW-0645">Protease</keyword>
<feature type="active site" description="Charge relay system" evidence="5">
    <location>
        <position position="82"/>
    </location>
</feature>